<accession>A0ACC0R7M5</accession>
<protein>
    <submittedName>
        <fullName evidence="1">Uncharacterized protein</fullName>
    </submittedName>
</protein>
<organism evidence="1 2">
    <name type="scientific">Fusarium keratoplasticum</name>
    <dbReference type="NCBI Taxonomy" id="1328300"/>
    <lineage>
        <taxon>Eukaryota</taxon>
        <taxon>Fungi</taxon>
        <taxon>Dikarya</taxon>
        <taxon>Ascomycota</taxon>
        <taxon>Pezizomycotina</taxon>
        <taxon>Sordariomycetes</taxon>
        <taxon>Hypocreomycetidae</taxon>
        <taxon>Hypocreales</taxon>
        <taxon>Nectriaceae</taxon>
        <taxon>Fusarium</taxon>
        <taxon>Fusarium solani species complex</taxon>
    </lineage>
</organism>
<dbReference type="Proteomes" id="UP001065298">
    <property type="component" value="Chromosome 2"/>
</dbReference>
<sequence>MDPSRAPHKANAGCRRDPPTTDTEKEDIVNPWLAQKGPPFTGASRPPPPELLMKTLTTRQWKALIIGMLAWWLTRSEILTALILILTAFEETPRTGSPDPLKGANCKEKHCNDSESSDQTTTTTDIVPMAQNDKSLDTVPKSDTGQSTEAKNDTEATVNKALFNLFQELMTKGSNGPSFAIPLHPLPAFKGKDVTEYLRNFNQQAELMNISEDKKAGTL</sequence>
<reference evidence="1" key="1">
    <citation type="submission" date="2022-06" db="EMBL/GenBank/DDBJ databases">
        <title>Fusarium solani species complex genomes reveal bases of compartmentalisation and animal pathogenesis.</title>
        <authorList>
            <person name="Tsai I.J."/>
        </authorList>
    </citation>
    <scope>NUCLEOTIDE SEQUENCE</scope>
    <source>
        <strain evidence="1">Fu6.1</strain>
    </source>
</reference>
<keyword evidence="2" id="KW-1185">Reference proteome</keyword>
<comment type="caution">
    <text evidence="1">The sequence shown here is derived from an EMBL/GenBank/DDBJ whole genome shotgun (WGS) entry which is preliminary data.</text>
</comment>
<evidence type="ECO:0000313" key="2">
    <source>
        <dbReference type="Proteomes" id="UP001065298"/>
    </source>
</evidence>
<evidence type="ECO:0000313" key="1">
    <source>
        <dbReference type="EMBL" id="KAI8679255.1"/>
    </source>
</evidence>
<name>A0ACC0R7M5_9HYPO</name>
<gene>
    <name evidence="1" type="ORF">NCS57_00202900</name>
</gene>
<dbReference type="EMBL" id="CM046504">
    <property type="protein sequence ID" value="KAI8679255.1"/>
    <property type="molecule type" value="Genomic_DNA"/>
</dbReference>
<proteinExistence type="predicted"/>